<reference evidence="1" key="1">
    <citation type="thesis" date="2020" institute="ProQuest LLC" country="789 East Eisenhower Parkway, Ann Arbor, MI, USA">
        <title>Comparative Genomics and Chromosome Evolution.</title>
        <authorList>
            <person name="Mudd A.B."/>
        </authorList>
    </citation>
    <scope>NUCLEOTIDE SEQUENCE</scope>
    <source>
        <strain evidence="1">237g6f4</strain>
        <tissue evidence="1">Blood</tissue>
    </source>
</reference>
<sequence>MRSQDPPIWDECGGLNTQVHLLLVKKFSNCSSLQAPTKLEPQSDLNCLTGPRMEKNLLRALMKQEVSMHSITSMCTARMLRQVNSTAHRLLFAAPPRVLRVTTGHGPKTSTPT</sequence>
<evidence type="ECO:0000313" key="2">
    <source>
        <dbReference type="Proteomes" id="UP000824782"/>
    </source>
</evidence>
<accession>A0AAV6YT03</accession>
<dbReference type="Proteomes" id="UP000824782">
    <property type="component" value="Unassembled WGS sequence"/>
</dbReference>
<name>A0AAV6YT03_ENGPU</name>
<protein>
    <submittedName>
        <fullName evidence="1">Uncharacterized protein</fullName>
    </submittedName>
</protein>
<keyword evidence="2" id="KW-1185">Reference proteome</keyword>
<proteinExistence type="predicted"/>
<comment type="caution">
    <text evidence="1">The sequence shown here is derived from an EMBL/GenBank/DDBJ whole genome shotgun (WGS) entry which is preliminary data.</text>
</comment>
<dbReference type="EMBL" id="WNYA01012964">
    <property type="protein sequence ID" value="KAG8539801.1"/>
    <property type="molecule type" value="Genomic_DNA"/>
</dbReference>
<evidence type="ECO:0000313" key="1">
    <source>
        <dbReference type="EMBL" id="KAG8539801.1"/>
    </source>
</evidence>
<dbReference type="AlphaFoldDB" id="A0AAV6YT03"/>
<organism evidence="1 2">
    <name type="scientific">Engystomops pustulosus</name>
    <name type="common">Tungara frog</name>
    <name type="synonym">Physalaemus pustulosus</name>
    <dbReference type="NCBI Taxonomy" id="76066"/>
    <lineage>
        <taxon>Eukaryota</taxon>
        <taxon>Metazoa</taxon>
        <taxon>Chordata</taxon>
        <taxon>Craniata</taxon>
        <taxon>Vertebrata</taxon>
        <taxon>Euteleostomi</taxon>
        <taxon>Amphibia</taxon>
        <taxon>Batrachia</taxon>
        <taxon>Anura</taxon>
        <taxon>Neobatrachia</taxon>
        <taxon>Hyloidea</taxon>
        <taxon>Leptodactylidae</taxon>
        <taxon>Leiuperinae</taxon>
        <taxon>Engystomops</taxon>
    </lineage>
</organism>
<gene>
    <name evidence="1" type="ORF">GDO81_020334</name>
</gene>